<dbReference type="EMBL" id="JAMZMK010010939">
    <property type="protein sequence ID" value="KAI7729687.1"/>
    <property type="molecule type" value="Genomic_DNA"/>
</dbReference>
<keyword evidence="2" id="KW-1185">Reference proteome</keyword>
<dbReference type="Proteomes" id="UP001206925">
    <property type="component" value="Unassembled WGS sequence"/>
</dbReference>
<sequence>MMVVSLATFTGDGFTSSPHHSSFVFIRRLFQHHGRHLCKQTQDMMSEHSYRSVLREVVTSPNSLTPLILMSSPYSLALSMNPKSPTAQTNPNPSFMGRKRPLAVKDEARALIGKLEYQRGNVKAALRVFEGIDIEAAIQCLQSISRDKMTKNSHTHSASGYMMLLTGVKIYAVEKIFPQGISDAFVDTKLQETISQAVELLPQLWVDAGSYQDAISSYRRALLAQWNLDNDCCARIQNNLQCFCCIVESRWAHPLHLHSQTPVLAKQLEEVIPGAIYIVDLWKFWHFVVT</sequence>
<name>A0AAD5G619_AMBAR</name>
<evidence type="ECO:0000313" key="1">
    <source>
        <dbReference type="EMBL" id="KAI7729687.1"/>
    </source>
</evidence>
<comment type="caution">
    <text evidence="1">The sequence shown here is derived from an EMBL/GenBank/DDBJ whole genome shotgun (WGS) entry which is preliminary data.</text>
</comment>
<dbReference type="InterPro" id="IPR043376">
    <property type="entry name" value="NPG1-like"/>
</dbReference>
<dbReference type="PANTHER" id="PTHR44102:SF5">
    <property type="entry name" value="PROTEIN NPG1"/>
    <property type="match status" value="1"/>
</dbReference>
<gene>
    <name evidence="1" type="ORF">M8C21_000975</name>
</gene>
<reference evidence="1" key="1">
    <citation type="submission" date="2022-06" db="EMBL/GenBank/DDBJ databases">
        <title>Uncovering the hologenomic basis of an extraordinary plant invasion.</title>
        <authorList>
            <person name="Bieker V.C."/>
            <person name="Martin M.D."/>
            <person name="Gilbert T."/>
            <person name="Hodgins K."/>
            <person name="Battlay P."/>
            <person name="Petersen B."/>
            <person name="Wilson J."/>
        </authorList>
    </citation>
    <scope>NUCLEOTIDE SEQUENCE</scope>
    <source>
        <strain evidence="1">AA19_3_7</strain>
        <tissue evidence="1">Leaf</tissue>
    </source>
</reference>
<accession>A0AAD5G619</accession>
<dbReference type="PANTHER" id="PTHR44102">
    <property type="entry name" value="PROTEIN NPG1"/>
    <property type="match status" value="1"/>
</dbReference>
<dbReference type="AlphaFoldDB" id="A0AAD5G619"/>
<evidence type="ECO:0000313" key="2">
    <source>
        <dbReference type="Proteomes" id="UP001206925"/>
    </source>
</evidence>
<organism evidence="1 2">
    <name type="scientific">Ambrosia artemisiifolia</name>
    <name type="common">Common ragweed</name>
    <dbReference type="NCBI Taxonomy" id="4212"/>
    <lineage>
        <taxon>Eukaryota</taxon>
        <taxon>Viridiplantae</taxon>
        <taxon>Streptophyta</taxon>
        <taxon>Embryophyta</taxon>
        <taxon>Tracheophyta</taxon>
        <taxon>Spermatophyta</taxon>
        <taxon>Magnoliopsida</taxon>
        <taxon>eudicotyledons</taxon>
        <taxon>Gunneridae</taxon>
        <taxon>Pentapetalae</taxon>
        <taxon>asterids</taxon>
        <taxon>campanulids</taxon>
        <taxon>Asterales</taxon>
        <taxon>Asteraceae</taxon>
        <taxon>Asteroideae</taxon>
        <taxon>Heliantheae alliance</taxon>
        <taxon>Heliantheae</taxon>
        <taxon>Ambrosia</taxon>
    </lineage>
</organism>
<protein>
    <submittedName>
        <fullName evidence="1">Uncharacterized protein</fullName>
    </submittedName>
</protein>
<proteinExistence type="predicted"/>